<keyword evidence="1" id="KW-0805">Transcription regulation</keyword>
<dbReference type="PROSITE" id="PS50949">
    <property type="entry name" value="HTH_GNTR"/>
    <property type="match status" value="1"/>
</dbReference>
<proteinExistence type="predicted"/>
<feature type="domain" description="HTH gntR-type" evidence="4">
    <location>
        <begin position="14"/>
        <end position="82"/>
    </location>
</feature>
<reference evidence="5" key="1">
    <citation type="submission" date="2022-11" db="EMBL/GenBank/DDBJ databases">
        <title>Draft genome sequence of Hoeflea poritis E7-10 and Hoeflea prorocentri PM5-8, separated from scleractinian coral Porites lutea and marine dinoflagellate.</title>
        <authorList>
            <person name="Zhang G."/>
            <person name="Wei Q."/>
            <person name="Cai L."/>
        </authorList>
    </citation>
    <scope>NUCLEOTIDE SEQUENCE</scope>
    <source>
        <strain evidence="5">PM5-8</strain>
    </source>
</reference>
<dbReference type="AlphaFoldDB" id="A0A9X3ZK83"/>
<comment type="caution">
    <text evidence="5">The sequence shown here is derived from an EMBL/GenBank/DDBJ whole genome shotgun (WGS) entry which is preliminary data.</text>
</comment>
<dbReference type="EMBL" id="JAPJZI010000002">
    <property type="protein sequence ID" value="MDA5401561.1"/>
    <property type="molecule type" value="Genomic_DNA"/>
</dbReference>
<evidence type="ECO:0000256" key="1">
    <source>
        <dbReference type="ARBA" id="ARBA00023015"/>
    </source>
</evidence>
<keyword evidence="6" id="KW-1185">Reference proteome</keyword>
<accession>A0A9X3ZK83</accession>
<dbReference type="Gene3D" id="1.10.10.10">
    <property type="entry name" value="Winged helix-like DNA-binding domain superfamily/Winged helix DNA-binding domain"/>
    <property type="match status" value="1"/>
</dbReference>
<evidence type="ECO:0000256" key="2">
    <source>
        <dbReference type="ARBA" id="ARBA00023125"/>
    </source>
</evidence>
<dbReference type="InterPro" id="IPR011711">
    <property type="entry name" value="GntR_C"/>
</dbReference>
<dbReference type="SUPFAM" id="SSF46785">
    <property type="entry name" value="Winged helix' DNA-binding domain"/>
    <property type="match status" value="1"/>
</dbReference>
<dbReference type="PANTHER" id="PTHR43537">
    <property type="entry name" value="TRANSCRIPTIONAL REGULATOR, GNTR FAMILY"/>
    <property type="match status" value="1"/>
</dbReference>
<dbReference type="GO" id="GO:0003677">
    <property type="term" value="F:DNA binding"/>
    <property type="evidence" value="ECO:0007669"/>
    <property type="project" value="UniProtKB-KW"/>
</dbReference>
<organism evidence="5 6">
    <name type="scientific">Hoeflea prorocentri</name>
    <dbReference type="NCBI Taxonomy" id="1922333"/>
    <lineage>
        <taxon>Bacteria</taxon>
        <taxon>Pseudomonadati</taxon>
        <taxon>Pseudomonadota</taxon>
        <taxon>Alphaproteobacteria</taxon>
        <taxon>Hyphomicrobiales</taxon>
        <taxon>Rhizobiaceae</taxon>
        <taxon>Hoeflea</taxon>
    </lineage>
</organism>
<dbReference type="SUPFAM" id="SSF48008">
    <property type="entry name" value="GntR ligand-binding domain-like"/>
    <property type="match status" value="1"/>
</dbReference>
<dbReference type="InterPro" id="IPR036390">
    <property type="entry name" value="WH_DNA-bd_sf"/>
</dbReference>
<dbReference type="Proteomes" id="UP001151234">
    <property type="component" value="Unassembled WGS sequence"/>
</dbReference>
<dbReference type="SMART" id="SM00895">
    <property type="entry name" value="FCD"/>
    <property type="match status" value="1"/>
</dbReference>
<sequence>MAQDPFEFETLRRAPLPVQVAGMIRDRIESGAIEPDAQLPSERKLSETFSVSRVAVREAIQLLQAQRYVDVHHGKGIYVVDPAVRKASSLDNWLSGRGESLGMMVEMRRIVESGIVELAAKKVTSEGAQRLIDLARELETGPLEELSEIDARFHREIASLTENVLVIELLTTCLDRTEPLRMRTLRDGHGRELAARGHMAIAQAIASGDAAAARKAMEEHMNDAMRSI</sequence>
<evidence type="ECO:0000256" key="3">
    <source>
        <dbReference type="ARBA" id="ARBA00023163"/>
    </source>
</evidence>
<evidence type="ECO:0000313" key="6">
    <source>
        <dbReference type="Proteomes" id="UP001151234"/>
    </source>
</evidence>
<dbReference type="InterPro" id="IPR036388">
    <property type="entry name" value="WH-like_DNA-bd_sf"/>
</dbReference>
<dbReference type="CDD" id="cd07377">
    <property type="entry name" value="WHTH_GntR"/>
    <property type="match status" value="1"/>
</dbReference>
<dbReference type="Pfam" id="PF07729">
    <property type="entry name" value="FCD"/>
    <property type="match status" value="1"/>
</dbReference>
<dbReference type="PANTHER" id="PTHR43537:SF5">
    <property type="entry name" value="UXU OPERON TRANSCRIPTIONAL REGULATOR"/>
    <property type="match status" value="1"/>
</dbReference>
<dbReference type="Pfam" id="PF00392">
    <property type="entry name" value="GntR"/>
    <property type="match status" value="1"/>
</dbReference>
<dbReference type="InterPro" id="IPR000524">
    <property type="entry name" value="Tscrpt_reg_HTH_GntR"/>
</dbReference>
<dbReference type="GO" id="GO:0003700">
    <property type="term" value="F:DNA-binding transcription factor activity"/>
    <property type="evidence" value="ECO:0007669"/>
    <property type="project" value="InterPro"/>
</dbReference>
<keyword evidence="3" id="KW-0804">Transcription</keyword>
<dbReference type="Gene3D" id="1.20.120.530">
    <property type="entry name" value="GntR ligand-binding domain-like"/>
    <property type="match status" value="1"/>
</dbReference>
<dbReference type="InterPro" id="IPR008920">
    <property type="entry name" value="TF_FadR/GntR_C"/>
</dbReference>
<dbReference type="RefSeq" id="WP_267993542.1">
    <property type="nucleotide sequence ID" value="NZ_JAPJZI010000002.1"/>
</dbReference>
<gene>
    <name evidence="5" type="ORF">OQ273_23545</name>
</gene>
<dbReference type="SMART" id="SM00345">
    <property type="entry name" value="HTH_GNTR"/>
    <property type="match status" value="1"/>
</dbReference>
<evidence type="ECO:0000313" key="5">
    <source>
        <dbReference type="EMBL" id="MDA5401561.1"/>
    </source>
</evidence>
<evidence type="ECO:0000259" key="4">
    <source>
        <dbReference type="PROSITE" id="PS50949"/>
    </source>
</evidence>
<name>A0A9X3ZK83_9HYPH</name>
<dbReference type="PRINTS" id="PR00035">
    <property type="entry name" value="HTHGNTR"/>
</dbReference>
<protein>
    <submittedName>
        <fullName evidence="5">FCD domain-containing protein</fullName>
    </submittedName>
</protein>
<keyword evidence="2" id="KW-0238">DNA-binding</keyword>